<dbReference type="NCBIfam" id="TIGR02937">
    <property type="entry name" value="sigma70-ECF"/>
    <property type="match status" value="1"/>
</dbReference>
<keyword evidence="3" id="KW-0238">DNA-binding</keyword>
<dbReference type="eggNOG" id="COG1191">
    <property type="taxonomic scope" value="Bacteria"/>
</dbReference>
<dbReference type="InterPro" id="IPR013325">
    <property type="entry name" value="RNA_pol_sigma_r2"/>
</dbReference>
<dbReference type="InterPro" id="IPR014284">
    <property type="entry name" value="RNA_pol_sigma-70_dom"/>
</dbReference>
<evidence type="ECO:0000259" key="7">
    <source>
        <dbReference type="Pfam" id="PF04545"/>
    </source>
</evidence>
<gene>
    <name evidence="8" type="ORF">KILIM_066_00250</name>
</gene>
<dbReference type="InterPro" id="IPR013324">
    <property type="entry name" value="RNA_pol_sigma_r3/r4-like"/>
</dbReference>
<accession>K6XF00</accession>
<dbReference type="PANTHER" id="PTHR30385">
    <property type="entry name" value="SIGMA FACTOR F FLAGELLAR"/>
    <property type="match status" value="1"/>
</dbReference>
<name>K6XF00_9MICO</name>
<evidence type="ECO:0000256" key="2">
    <source>
        <dbReference type="ARBA" id="ARBA00023082"/>
    </source>
</evidence>
<dbReference type="GO" id="GO:0003677">
    <property type="term" value="F:DNA binding"/>
    <property type="evidence" value="ECO:0007669"/>
    <property type="project" value="UniProtKB-KW"/>
</dbReference>
<sequence>MATLDSPRAAPGAAPHPSSDVKRADELLTQLQHTPAEADRQALRDEIVTLTIGVADSAARTFWYRGIERNDLTQVARLGLMKAIRGYDPSVGAGFVAYALPTITGELKRYFRDQGWLVRPPRSLQEMRPRLGLAQEALRARLGREPTQAELAAWLEVEEQVVTQTRLASRGFTAEPLGPPQEEGQGADCAAADTYREIEEWESVRPALHSLTDRQRTVLRLRFVDDLTQAEIGARVGVSQMQVSRILSGCLAQLREQVHAA</sequence>
<dbReference type="GO" id="GO:0016987">
    <property type="term" value="F:sigma factor activity"/>
    <property type="evidence" value="ECO:0007669"/>
    <property type="project" value="UniProtKB-KW"/>
</dbReference>
<dbReference type="Gene3D" id="1.10.10.10">
    <property type="entry name" value="Winged helix-like DNA-binding domain superfamily/Winged helix DNA-binding domain"/>
    <property type="match status" value="2"/>
</dbReference>
<dbReference type="Proteomes" id="UP000008366">
    <property type="component" value="Unassembled WGS sequence"/>
</dbReference>
<dbReference type="InterPro" id="IPR007627">
    <property type="entry name" value="RNA_pol_sigma70_r2"/>
</dbReference>
<keyword evidence="1" id="KW-0805">Transcription regulation</keyword>
<feature type="domain" description="RNA polymerase sigma-70 region 2" evidence="6">
    <location>
        <begin position="58"/>
        <end position="116"/>
    </location>
</feature>
<comment type="caution">
    <text evidence="8">The sequence shown here is derived from an EMBL/GenBank/DDBJ whole genome shotgun (WGS) entry which is preliminary data.</text>
</comment>
<dbReference type="GO" id="GO:0006352">
    <property type="term" value="P:DNA-templated transcription initiation"/>
    <property type="evidence" value="ECO:0007669"/>
    <property type="project" value="InterPro"/>
</dbReference>
<dbReference type="CDD" id="cd06171">
    <property type="entry name" value="Sigma70_r4"/>
    <property type="match status" value="1"/>
</dbReference>
<protein>
    <submittedName>
        <fullName evidence="8">Putative RNA polymerase sigma factor</fullName>
    </submittedName>
</protein>
<evidence type="ECO:0000256" key="3">
    <source>
        <dbReference type="ARBA" id="ARBA00023125"/>
    </source>
</evidence>
<feature type="region of interest" description="Disordered" evidence="5">
    <location>
        <begin position="1"/>
        <end position="21"/>
    </location>
</feature>
<evidence type="ECO:0000259" key="6">
    <source>
        <dbReference type="Pfam" id="PF04542"/>
    </source>
</evidence>
<evidence type="ECO:0000256" key="5">
    <source>
        <dbReference type="SAM" id="MobiDB-lite"/>
    </source>
</evidence>
<keyword evidence="2" id="KW-0731">Sigma factor</keyword>
<dbReference type="SUPFAM" id="SSF88946">
    <property type="entry name" value="Sigma2 domain of RNA polymerase sigma factors"/>
    <property type="match status" value="1"/>
</dbReference>
<reference evidence="8 9" key="1">
    <citation type="submission" date="2012-08" db="EMBL/GenBank/DDBJ databases">
        <title>Whole genome shotgun sequence of Kineosphaera limosa NBRC 100340.</title>
        <authorList>
            <person name="Yoshida I."/>
            <person name="Isaki S."/>
            <person name="Hosoyama A."/>
            <person name="Tsuchikane K."/>
            <person name="Katsumata H."/>
            <person name="Ando Y."/>
            <person name="Ohji S."/>
            <person name="Hamada M."/>
            <person name="Tamura T."/>
            <person name="Yamazoe A."/>
            <person name="Yamazaki S."/>
            <person name="Fujita N."/>
        </authorList>
    </citation>
    <scope>NUCLEOTIDE SEQUENCE [LARGE SCALE GENOMIC DNA]</scope>
    <source>
        <strain evidence="8 9">NBRC 100340</strain>
    </source>
</reference>
<keyword evidence="4" id="KW-0804">Transcription</keyword>
<dbReference type="EMBL" id="BAHD01000066">
    <property type="protein sequence ID" value="GAB97384.1"/>
    <property type="molecule type" value="Genomic_DNA"/>
</dbReference>
<dbReference type="Pfam" id="PF04542">
    <property type="entry name" value="Sigma70_r2"/>
    <property type="match status" value="1"/>
</dbReference>
<evidence type="ECO:0000256" key="4">
    <source>
        <dbReference type="ARBA" id="ARBA00023163"/>
    </source>
</evidence>
<proteinExistence type="predicted"/>
<keyword evidence="9" id="KW-1185">Reference proteome</keyword>
<evidence type="ECO:0000256" key="1">
    <source>
        <dbReference type="ARBA" id="ARBA00023015"/>
    </source>
</evidence>
<dbReference type="Pfam" id="PF04545">
    <property type="entry name" value="Sigma70_r4"/>
    <property type="match status" value="1"/>
</dbReference>
<organism evidence="8 9">
    <name type="scientific">Kineosphaera limosa NBRC 100340</name>
    <dbReference type="NCBI Taxonomy" id="1184609"/>
    <lineage>
        <taxon>Bacteria</taxon>
        <taxon>Bacillati</taxon>
        <taxon>Actinomycetota</taxon>
        <taxon>Actinomycetes</taxon>
        <taxon>Micrococcales</taxon>
        <taxon>Dermatophilaceae</taxon>
        <taxon>Kineosphaera</taxon>
    </lineage>
</organism>
<dbReference type="InterPro" id="IPR000943">
    <property type="entry name" value="RNA_pol_sigma70"/>
</dbReference>
<dbReference type="InterPro" id="IPR036388">
    <property type="entry name" value="WH-like_DNA-bd_sf"/>
</dbReference>
<dbReference type="STRING" id="1184609.KILIM_066_00250"/>
<dbReference type="Gene3D" id="1.20.120.1810">
    <property type="match status" value="1"/>
</dbReference>
<dbReference type="SUPFAM" id="SSF88659">
    <property type="entry name" value="Sigma3 and sigma4 domains of RNA polymerase sigma factors"/>
    <property type="match status" value="2"/>
</dbReference>
<feature type="domain" description="RNA polymerase sigma-70 region 4" evidence="7">
    <location>
        <begin position="207"/>
        <end position="256"/>
    </location>
</feature>
<dbReference type="PRINTS" id="PR00046">
    <property type="entry name" value="SIGMA70FCT"/>
</dbReference>
<dbReference type="AlphaFoldDB" id="K6XF00"/>
<dbReference type="PANTHER" id="PTHR30385:SF4">
    <property type="entry name" value="RNA POLYMERASE SIGMA-E FACTOR"/>
    <property type="match status" value="1"/>
</dbReference>
<dbReference type="InterPro" id="IPR007630">
    <property type="entry name" value="RNA_pol_sigma70_r4"/>
</dbReference>
<evidence type="ECO:0000313" key="9">
    <source>
        <dbReference type="Proteomes" id="UP000008366"/>
    </source>
</evidence>
<evidence type="ECO:0000313" key="8">
    <source>
        <dbReference type="EMBL" id="GAB97384.1"/>
    </source>
</evidence>